<dbReference type="RefSeq" id="WP_007015898.1">
    <property type="nucleotide sequence ID" value="NZ_CP009294.1"/>
</dbReference>
<geneLocation type="plasmid" evidence="1">
    <name>pLA1</name>
</geneLocation>
<keyword evidence="1" id="KW-0614">Plasmid</keyword>
<dbReference type="AlphaFoldDB" id="G6EKX0"/>
<organism evidence="1 2">
    <name type="scientific">Novosphingobium pentaromativorans US6-1</name>
    <dbReference type="NCBI Taxonomy" id="1088721"/>
    <lineage>
        <taxon>Bacteria</taxon>
        <taxon>Pseudomonadati</taxon>
        <taxon>Pseudomonadota</taxon>
        <taxon>Alphaproteobacteria</taxon>
        <taxon>Sphingomonadales</taxon>
        <taxon>Sphingomonadaceae</taxon>
        <taxon>Novosphingobium</taxon>
    </lineage>
</organism>
<accession>G6EKX0</accession>
<sequence length="368" mass="40389">MIIAPDSSHWAKWLDAMSTDDSDRRRRALSLHERLLKQGRIPLLCWHHLEELLGGDDDHKARKRISFVMSLPHIVWIRLPKDEAGLGSAAQVRAAEVIAASEGLTDLIAIRDRARELLLKSGTGSQAIGEEAWVWDAVPPMLRSRRSGADVVAALGPLRTFDESRTIGELSKGEINSPQAMRAQLGVIHARALQEATQSTGGDTVRARAMADEFLERVLAMLPPPGTTIRDLLVSSLVDQGLDEAEVRDECILADLSRLGVFRSQLRVIASETGSSFEALKRVPMDILPSWVIAEALRQHGQVRALRPGSDLHDSHLAVLAAYCDVLYVDKRTSEDFRQAVKKEPRLDGLIGEIAKAGDFDGLADASC</sequence>
<keyword evidence="2" id="KW-1185">Reference proteome</keyword>
<evidence type="ECO:0000313" key="1">
    <source>
        <dbReference type="EMBL" id="EHJ57937.1"/>
    </source>
</evidence>
<evidence type="ECO:0000313" key="2">
    <source>
        <dbReference type="Proteomes" id="UP000004030"/>
    </source>
</evidence>
<gene>
    <name evidence="1" type="ORF">NSU_pLA1043</name>
</gene>
<reference evidence="1 2" key="1">
    <citation type="journal article" date="2012" name="J. Bacteriol.">
        <title>Genome sequence of benzo(a)pyrene-degrading bacterium Novosphingobium pentaromativorans US6-1.</title>
        <authorList>
            <person name="Luo Y.R."/>
            <person name="Kang S.G."/>
            <person name="Kim S.J."/>
            <person name="Kim M.R."/>
            <person name="Li N."/>
            <person name="Lee J.H."/>
            <person name="Kwon K.K."/>
        </authorList>
    </citation>
    <scope>NUCLEOTIDE SEQUENCE [LARGE SCALE GENOMIC DNA]</scope>
    <source>
        <strain evidence="1 2">US6-1</strain>
        <plasmid evidence="1">pLA1</plasmid>
    </source>
</reference>
<name>G6EKX0_9SPHN</name>
<comment type="caution">
    <text evidence="1">The sequence shown here is derived from an EMBL/GenBank/DDBJ whole genome shotgun (WGS) entry which is preliminary data.</text>
</comment>
<protein>
    <submittedName>
        <fullName evidence="1">Uncharacterized protein</fullName>
    </submittedName>
</protein>
<dbReference type="EMBL" id="AGFM01000122">
    <property type="protein sequence ID" value="EHJ57937.1"/>
    <property type="molecule type" value="Genomic_DNA"/>
</dbReference>
<dbReference type="PATRIC" id="fig|1088721.3.peg.4896"/>
<proteinExistence type="predicted"/>
<dbReference type="Proteomes" id="UP000004030">
    <property type="component" value="Unassembled WGS sequence"/>
</dbReference>